<dbReference type="OrthoDB" id="9868406at2"/>
<dbReference type="RefSeq" id="WP_080808724.1">
    <property type="nucleotide sequence ID" value="NZ_LT828562.1"/>
</dbReference>
<accession>A0A1W1HDL0</accession>
<dbReference type="STRING" id="1246637.MTBBW1_2310007"/>
<protein>
    <submittedName>
        <fullName evidence="1">Uncharacterized protein</fullName>
    </submittedName>
</protein>
<reference evidence="1 2" key="1">
    <citation type="submission" date="2017-03" db="EMBL/GenBank/DDBJ databases">
        <authorList>
            <person name="Afonso C.L."/>
            <person name="Miller P.J."/>
            <person name="Scott M.A."/>
            <person name="Spackman E."/>
            <person name="Goraichik I."/>
            <person name="Dimitrov K.M."/>
            <person name="Suarez D.L."/>
            <person name="Swayne D.E."/>
        </authorList>
    </citation>
    <scope>NUCLEOTIDE SEQUENCE [LARGE SCALE GENOMIC DNA]</scope>
    <source>
        <strain evidence="1">PRJEB14757</strain>
    </source>
</reference>
<dbReference type="AlphaFoldDB" id="A0A1W1HDL0"/>
<dbReference type="EMBL" id="FWEV01000148">
    <property type="protein sequence ID" value="SLM30559.1"/>
    <property type="molecule type" value="Genomic_DNA"/>
</dbReference>
<proteinExistence type="predicted"/>
<organism evidence="1 2">
    <name type="scientific">Desulfamplus magnetovallimortis</name>
    <dbReference type="NCBI Taxonomy" id="1246637"/>
    <lineage>
        <taxon>Bacteria</taxon>
        <taxon>Pseudomonadati</taxon>
        <taxon>Thermodesulfobacteriota</taxon>
        <taxon>Desulfobacteria</taxon>
        <taxon>Desulfobacterales</taxon>
        <taxon>Desulfobacteraceae</taxon>
        <taxon>Desulfamplus</taxon>
    </lineage>
</organism>
<name>A0A1W1HDL0_9BACT</name>
<keyword evidence="2" id="KW-1185">Reference proteome</keyword>
<dbReference type="Proteomes" id="UP000191931">
    <property type="component" value="Unassembled WGS sequence"/>
</dbReference>
<evidence type="ECO:0000313" key="2">
    <source>
        <dbReference type="Proteomes" id="UP000191931"/>
    </source>
</evidence>
<gene>
    <name evidence="1" type="ORF">MTBBW1_2310007</name>
</gene>
<sequence>MAQYKVLFESKEEIYGVVPRAYDLVHYSTKLEIKNGGKYPVSLEMSFVPPHPYAFNMPEKHSIKAQSITDAYSKVLKFFDKFGVVLER</sequence>
<evidence type="ECO:0000313" key="1">
    <source>
        <dbReference type="EMBL" id="SLM30559.1"/>
    </source>
</evidence>